<comment type="caution">
    <text evidence="2">The sequence shown here is derived from an EMBL/GenBank/DDBJ whole genome shotgun (WGS) entry which is preliminary data.</text>
</comment>
<dbReference type="PATRIC" id="fig|55758.3.peg.67"/>
<organism evidence="2 3">
    <name type="scientific">Methanobrevibacter filiformis</name>
    <dbReference type="NCBI Taxonomy" id="55758"/>
    <lineage>
        <taxon>Archaea</taxon>
        <taxon>Methanobacteriati</taxon>
        <taxon>Methanobacteriota</taxon>
        <taxon>Methanomada group</taxon>
        <taxon>Methanobacteria</taxon>
        <taxon>Methanobacteriales</taxon>
        <taxon>Methanobacteriaceae</taxon>
        <taxon>Methanobrevibacter</taxon>
    </lineage>
</organism>
<dbReference type="Proteomes" id="UP000077066">
    <property type="component" value="Unassembled WGS sequence"/>
</dbReference>
<keyword evidence="1" id="KW-0812">Transmembrane</keyword>
<sequence>MFKKDNHGQLSLEYLLIIIIILLIFTFIVLPIGALAVDFAIDTSSIIESKNEVSKIATAIDNVYLNGKGSKRTLILDLPENIVVDFSKSINLVESKLSFSLNLSNGQRKQIEIPLKYSKLQGSIELSKGYNKIIVHWVEEDDIIQIYKVS</sequence>
<evidence type="ECO:0000313" key="3">
    <source>
        <dbReference type="Proteomes" id="UP000077066"/>
    </source>
</evidence>
<keyword evidence="3" id="KW-1185">Reference proteome</keyword>
<dbReference type="RefSeq" id="WP_066970272.1">
    <property type="nucleotide sequence ID" value="NZ_LWMT01000008.1"/>
</dbReference>
<gene>
    <name evidence="2" type="ORF">MBFIL_00580</name>
</gene>
<dbReference type="EMBL" id="LWMT01000008">
    <property type="protein sequence ID" value="KZX17573.1"/>
    <property type="molecule type" value="Genomic_DNA"/>
</dbReference>
<dbReference type="STRING" id="55758.MBFIL_00580"/>
<feature type="transmembrane region" description="Helical" evidence="1">
    <location>
        <begin position="12"/>
        <end position="37"/>
    </location>
</feature>
<dbReference type="AlphaFoldDB" id="A0A166FDU9"/>
<keyword evidence="1" id="KW-1133">Transmembrane helix</keyword>
<proteinExistence type="predicted"/>
<evidence type="ECO:0000313" key="2">
    <source>
        <dbReference type="EMBL" id="KZX17573.1"/>
    </source>
</evidence>
<reference evidence="2 3" key="1">
    <citation type="submission" date="2016-04" db="EMBL/GenBank/DDBJ databases">
        <title>Genome sequence of Methanobrevibacter filiformis DSM 11501.</title>
        <authorList>
            <person name="Poehlein A."/>
            <person name="Seedorf H."/>
            <person name="Daniel R."/>
        </authorList>
    </citation>
    <scope>NUCLEOTIDE SEQUENCE [LARGE SCALE GENOMIC DNA]</scope>
    <source>
        <strain evidence="2 3">DSM 11501</strain>
    </source>
</reference>
<evidence type="ECO:0000256" key="1">
    <source>
        <dbReference type="SAM" id="Phobius"/>
    </source>
</evidence>
<name>A0A166FDU9_9EURY</name>
<protein>
    <recommendedName>
        <fullName evidence="4">Class III signal peptide</fullName>
    </recommendedName>
</protein>
<keyword evidence="1" id="KW-0472">Membrane</keyword>
<evidence type="ECO:0008006" key="4">
    <source>
        <dbReference type="Google" id="ProtNLM"/>
    </source>
</evidence>
<dbReference type="OrthoDB" id="77653at2157"/>
<accession>A0A166FDU9</accession>